<feature type="domain" description="Dienelactone hydrolase" evidence="1">
    <location>
        <begin position="61"/>
        <end position="113"/>
    </location>
</feature>
<dbReference type="EMBL" id="BBMS01000005">
    <property type="protein sequence ID" value="GAL24726.1"/>
    <property type="molecule type" value="Genomic_DNA"/>
</dbReference>
<organism evidence="2 3">
    <name type="scientific">Vibrio variabilis</name>
    <dbReference type="NCBI Taxonomy" id="990271"/>
    <lineage>
        <taxon>Bacteria</taxon>
        <taxon>Pseudomonadati</taxon>
        <taxon>Pseudomonadota</taxon>
        <taxon>Gammaproteobacteria</taxon>
        <taxon>Vibrionales</taxon>
        <taxon>Vibrionaceae</taxon>
        <taxon>Vibrio</taxon>
    </lineage>
</organism>
<dbReference type="InterPro" id="IPR029058">
    <property type="entry name" value="AB_hydrolase_fold"/>
</dbReference>
<reference evidence="3" key="1">
    <citation type="submission" date="2014-09" db="EMBL/GenBank/DDBJ databases">
        <title>Vibrio variabilis JCM 19239. (C206) whole genome shotgun sequence.</title>
        <authorList>
            <person name="Sawabe T."/>
            <person name="Meirelles P."/>
            <person name="Nakanishi M."/>
            <person name="Sayaka M."/>
            <person name="Hattori M."/>
            <person name="Ohkuma M."/>
        </authorList>
    </citation>
    <scope>NUCLEOTIDE SEQUENCE [LARGE SCALE GENOMIC DNA]</scope>
    <source>
        <strain evidence="3">JCM 19239</strain>
    </source>
</reference>
<accession>A0ABQ0J7N2</accession>
<gene>
    <name evidence="2" type="ORF">JCM19239_7326</name>
</gene>
<keyword evidence="2" id="KW-0378">Hydrolase</keyword>
<dbReference type="GO" id="GO:0016787">
    <property type="term" value="F:hydrolase activity"/>
    <property type="evidence" value="ECO:0007669"/>
    <property type="project" value="UniProtKB-KW"/>
</dbReference>
<name>A0ABQ0J7N2_9VIBR</name>
<comment type="caution">
    <text evidence="2">The sequence shown here is derived from an EMBL/GenBank/DDBJ whole genome shotgun (WGS) entry which is preliminary data.</text>
</comment>
<dbReference type="Proteomes" id="UP000029223">
    <property type="component" value="Unassembled WGS sequence"/>
</dbReference>
<dbReference type="Pfam" id="PF01738">
    <property type="entry name" value="DLH"/>
    <property type="match status" value="1"/>
</dbReference>
<evidence type="ECO:0000313" key="2">
    <source>
        <dbReference type="EMBL" id="GAL24726.1"/>
    </source>
</evidence>
<dbReference type="SUPFAM" id="SSF53474">
    <property type="entry name" value="alpha/beta-Hydrolases"/>
    <property type="match status" value="1"/>
</dbReference>
<protein>
    <submittedName>
        <fullName evidence="2">Dienelactone hydrolase family</fullName>
    </submittedName>
</protein>
<evidence type="ECO:0000313" key="3">
    <source>
        <dbReference type="Proteomes" id="UP000029223"/>
    </source>
</evidence>
<dbReference type="InterPro" id="IPR002925">
    <property type="entry name" value="Dienelactn_hydro"/>
</dbReference>
<dbReference type="Gene3D" id="3.40.50.1820">
    <property type="entry name" value="alpha/beta hydrolase"/>
    <property type="match status" value="1"/>
</dbReference>
<evidence type="ECO:0000259" key="1">
    <source>
        <dbReference type="Pfam" id="PF01738"/>
    </source>
</evidence>
<keyword evidence="3" id="KW-1185">Reference proteome</keyword>
<sequence>MIVENFLSLGGLVALGFTMTTLTSALIPNYAAAEQVSFNDPAIKATYVKFDSPKGHGEGQGYLVVPKDLQVKAPVVLVIHENRGLNPYIKDVARRLAMRGLVAFAPDALFPLVGTLATMTKVEQCRKAWTRPKLKKIFLQQLRF</sequence>
<proteinExistence type="predicted"/>